<dbReference type="InterPro" id="IPR055896">
    <property type="entry name" value="DUF7473"/>
</dbReference>
<protein>
    <recommendedName>
        <fullName evidence="3">Yip1 domain-containing protein</fullName>
    </recommendedName>
</protein>
<keyword evidence="1" id="KW-1133">Transmembrane helix</keyword>
<dbReference type="Pfam" id="PF24285">
    <property type="entry name" value="DUF7473"/>
    <property type="match status" value="1"/>
</dbReference>
<feature type="transmembrane region" description="Helical" evidence="1">
    <location>
        <begin position="139"/>
        <end position="163"/>
    </location>
</feature>
<dbReference type="EMBL" id="EF583999">
    <property type="protein sequence ID" value="ABQ76068.1"/>
    <property type="molecule type" value="Genomic_DNA"/>
</dbReference>
<feature type="transmembrane region" description="Helical" evidence="1">
    <location>
        <begin position="99"/>
        <end position="127"/>
    </location>
</feature>
<accession>A5YSW1</accession>
<sequence>MNIILAVWSLLKQAISISITQLCSQLITITSKVVGLPIQLDGFGAFVISTLQVTASPIRIAGTVASFALFLSITGHIAARNVLGDVPIRNAFVIGAVPALIAVIVTTFDINSFIGLISAIILDWAVIRTLYERSITMSAYITLIHFVVSVILAAVLFGILALIGSLPG</sequence>
<reference evidence="2" key="1">
    <citation type="journal article" date="2007" name="ISME J.">
        <title>Genomic plasticity in prokaryotes: the case of the square haloarchaeon.</title>
        <authorList>
            <person name="Cuadros-Orellana S."/>
            <person name="Martin-Cuadrado A.B."/>
            <person name="Legault B."/>
            <person name="D'Auria G."/>
            <person name="Zhaxybayeva O."/>
            <person name="Papke R.T."/>
            <person name="Rodriguez-Valera F."/>
        </authorList>
    </citation>
    <scope>NUCLEOTIDE SEQUENCE</scope>
</reference>
<evidence type="ECO:0000313" key="2">
    <source>
        <dbReference type="EMBL" id="ABQ76068.1"/>
    </source>
</evidence>
<evidence type="ECO:0008006" key="3">
    <source>
        <dbReference type="Google" id="ProtNLM"/>
    </source>
</evidence>
<keyword evidence="1" id="KW-0812">Transmembrane</keyword>
<organism evidence="2">
    <name type="scientific">uncultured haloarchaeon</name>
    <dbReference type="NCBI Taxonomy" id="160804"/>
    <lineage>
        <taxon>Archaea</taxon>
        <taxon>Methanobacteriati</taxon>
        <taxon>Methanobacteriota</taxon>
        <taxon>Stenosarchaea group</taxon>
        <taxon>Halobacteria</taxon>
        <taxon>Halobacteriales</taxon>
        <taxon>Halobacteriaceae</taxon>
        <taxon>environmental samples</taxon>
    </lineage>
</organism>
<keyword evidence="1" id="KW-0472">Membrane</keyword>
<proteinExistence type="predicted"/>
<name>A5YSW1_9EURY</name>
<feature type="transmembrane region" description="Helical" evidence="1">
    <location>
        <begin position="60"/>
        <end position="79"/>
    </location>
</feature>
<evidence type="ECO:0000256" key="1">
    <source>
        <dbReference type="SAM" id="Phobius"/>
    </source>
</evidence>
<dbReference type="AlphaFoldDB" id="A5YSW1"/>